<reference evidence="1" key="1">
    <citation type="journal article" date="2023" name="Plant J.">
        <title>The genome of the king protea, Protea cynaroides.</title>
        <authorList>
            <person name="Chang J."/>
            <person name="Duong T.A."/>
            <person name="Schoeman C."/>
            <person name="Ma X."/>
            <person name="Roodt D."/>
            <person name="Barker N."/>
            <person name="Li Z."/>
            <person name="Van de Peer Y."/>
            <person name="Mizrachi E."/>
        </authorList>
    </citation>
    <scope>NUCLEOTIDE SEQUENCE</scope>
    <source>
        <tissue evidence="1">Young leaves</tissue>
    </source>
</reference>
<sequence>MSLPIEDELRLVTEIGKISKETSKRVTGCRILTSSIKTILLVDSSKWNRVSLASLTTQNPLLLRLHVLVFFVVRIRFHSLASFLFSGFRKSIPLRSGMQISQQWRPQHGGGDDSARQRW</sequence>
<comment type="caution">
    <text evidence="1">The sequence shown here is derived from an EMBL/GenBank/DDBJ whole genome shotgun (WGS) entry which is preliminary data.</text>
</comment>
<protein>
    <submittedName>
        <fullName evidence="1">Uncharacterized protein</fullName>
    </submittedName>
</protein>
<proteinExistence type="predicted"/>
<gene>
    <name evidence="1" type="ORF">NE237_005365</name>
</gene>
<name>A0A9Q0KKN9_9MAGN</name>
<keyword evidence="2" id="KW-1185">Reference proteome</keyword>
<organism evidence="1 2">
    <name type="scientific">Protea cynaroides</name>
    <dbReference type="NCBI Taxonomy" id="273540"/>
    <lineage>
        <taxon>Eukaryota</taxon>
        <taxon>Viridiplantae</taxon>
        <taxon>Streptophyta</taxon>
        <taxon>Embryophyta</taxon>
        <taxon>Tracheophyta</taxon>
        <taxon>Spermatophyta</taxon>
        <taxon>Magnoliopsida</taxon>
        <taxon>Proteales</taxon>
        <taxon>Proteaceae</taxon>
        <taxon>Protea</taxon>
    </lineage>
</organism>
<dbReference type="EMBL" id="JAMYWD010000005">
    <property type="protein sequence ID" value="KAJ4972266.1"/>
    <property type="molecule type" value="Genomic_DNA"/>
</dbReference>
<dbReference type="Proteomes" id="UP001141806">
    <property type="component" value="Unassembled WGS sequence"/>
</dbReference>
<accession>A0A9Q0KKN9</accession>
<evidence type="ECO:0000313" key="1">
    <source>
        <dbReference type="EMBL" id="KAJ4972266.1"/>
    </source>
</evidence>
<evidence type="ECO:0000313" key="2">
    <source>
        <dbReference type="Proteomes" id="UP001141806"/>
    </source>
</evidence>
<dbReference type="AlphaFoldDB" id="A0A9Q0KKN9"/>